<organism evidence="5 6">
    <name type="scientific">Trebonia kvetii</name>
    <dbReference type="NCBI Taxonomy" id="2480626"/>
    <lineage>
        <taxon>Bacteria</taxon>
        <taxon>Bacillati</taxon>
        <taxon>Actinomycetota</taxon>
        <taxon>Actinomycetes</taxon>
        <taxon>Streptosporangiales</taxon>
        <taxon>Treboniaceae</taxon>
        <taxon>Trebonia</taxon>
    </lineage>
</organism>
<dbReference type="OrthoDB" id="9806008at2"/>
<dbReference type="CDD" id="cd07989">
    <property type="entry name" value="LPLAT_AGPAT-like"/>
    <property type="match status" value="1"/>
</dbReference>
<keyword evidence="2 5" id="KW-0012">Acyltransferase</keyword>
<dbReference type="SUPFAM" id="SSF69593">
    <property type="entry name" value="Glycerol-3-phosphate (1)-acyltransferase"/>
    <property type="match status" value="1"/>
</dbReference>
<comment type="caution">
    <text evidence="5">The sequence shown here is derived from an EMBL/GenBank/DDBJ whole genome shotgun (WGS) entry which is preliminary data.</text>
</comment>
<dbReference type="RefSeq" id="WP_145851220.1">
    <property type="nucleotide sequence ID" value="NZ_RPFW01000001.1"/>
</dbReference>
<evidence type="ECO:0000256" key="3">
    <source>
        <dbReference type="SAM" id="MobiDB-lite"/>
    </source>
</evidence>
<dbReference type="GO" id="GO:0006654">
    <property type="term" value="P:phosphatidic acid biosynthetic process"/>
    <property type="evidence" value="ECO:0007669"/>
    <property type="project" value="TreeGrafter"/>
</dbReference>
<dbReference type="PANTHER" id="PTHR10434">
    <property type="entry name" value="1-ACYL-SN-GLYCEROL-3-PHOSPHATE ACYLTRANSFERASE"/>
    <property type="match status" value="1"/>
</dbReference>
<evidence type="ECO:0000256" key="1">
    <source>
        <dbReference type="ARBA" id="ARBA00022679"/>
    </source>
</evidence>
<evidence type="ECO:0000259" key="4">
    <source>
        <dbReference type="SMART" id="SM00563"/>
    </source>
</evidence>
<gene>
    <name evidence="5" type="ORF">EAS64_03315</name>
</gene>
<feature type="region of interest" description="Disordered" evidence="3">
    <location>
        <begin position="228"/>
        <end position="291"/>
    </location>
</feature>
<dbReference type="GO" id="GO:0005886">
    <property type="term" value="C:plasma membrane"/>
    <property type="evidence" value="ECO:0007669"/>
    <property type="project" value="TreeGrafter"/>
</dbReference>
<dbReference type="PANTHER" id="PTHR10434:SF55">
    <property type="entry name" value="POSSIBLE ACYLTRANSFERASE"/>
    <property type="match status" value="1"/>
</dbReference>
<dbReference type="InterPro" id="IPR002123">
    <property type="entry name" value="Plipid/glycerol_acylTrfase"/>
</dbReference>
<proteinExistence type="predicted"/>
<protein>
    <submittedName>
        <fullName evidence="5">1-acyl-sn-glycerol-3-phosphate acyltransferase</fullName>
    </submittedName>
</protein>
<name>A0A6P2C7J4_9ACTN</name>
<evidence type="ECO:0000313" key="5">
    <source>
        <dbReference type="EMBL" id="TVZ06465.1"/>
    </source>
</evidence>
<dbReference type="SMART" id="SM00563">
    <property type="entry name" value="PlsC"/>
    <property type="match status" value="1"/>
</dbReference>
<reference evidence="5 6" key="1">
    <citation type="submission" date="2018-11" db="EMBL/GenBank/DDBJ databases">
        <title>Trebonia kvetii gen.nov., sp.nov., a novel acidophilic actinobacterium, and proposal of the new actinobacterial family Treboniaceae fam. nov.</title>
        <authorList>
            <person name="Rapoport D."/>
            <person name="Sagova-Mareckova M."/>
            <person name="Sedlacek I."/>
            <person name="Provaznik J."/>
            <person name="Kralova S."/>
            <person name="Pavlinic D."/>
            <person name="Benes V."/>
            <person name="Kopecky J."/>
        </authorList>
    </citation>
    <scope>NUCLEOTIDE SEQUENCE [LARGE SCALE GENOMIC DNA]</scope>
    <source>
        <strain evidence="5 6">15Tr583</strain>
    </source>
</reference>
<dbReference type="EMBL" id="RPFW01000001">
    <property type="protein sequence ID" value="TVZ06465.1"/>
    <property type="molecule type" value="Genomic_DNA"/>
</dbReference>
<evidence type="ECO:0000256" key="2">
    <source>
        <dbReference type="ARBA" id="ARBA00023315"/>
    </source>
</evidence>
<sequence>MSSKSYSPAWRLFTVIVFRPLLHVLVRNKWAGQENIPKKGPVIIAPNHMSYADWGTDCLFFYESGRYPTFMVKASAFKVPFIGKLLYGCGQIPVNRGAADAALALRQAEQALTEGAAVIVYPEGTATRDPDLWPMVAKTGVARLALATGTPVIPVAHWGTQNVLPYGSKKAKLWPRQTVRTVAGKPVDLSEWAGKHTSAKALRAATDAIMNDVAALLASLRDEEPPAIVFDPAKSKPSKPAGTVAGSTASPSVTAVGAEDRPPESTAGDAGEAAQAQRPDEAGSAAAGEAQ</sequence>
<dbReference type="GO" id="GO:0003841">
    <property type="term" value="F:1-acylglycerol-3-phosphate O-acyltransferase activity"/>
    <property type="evidence" value="ECO:0007669"/>
    <property type="project" value="TreeGrafter"/>
</dbReference>
<dbReference type="Pfam" id="PF01553">
    <property type="entry name" value="Acyltransferase"/>
    <property type="match status" value="1"/>
</dbReference>
<evidence type="ECO:0000313" key="6">
    <source>
        <dbReference type="Proteomes" id="UP000460272"/>
    </source>
</evidence>
<keyword evidence="1 5" id="KW-0808">Transferase</keyword>
<dbReference type="Proteomes" id="UP000460272">
    <property type="component" value="Unassembled WGS sequence"/>
</dbReference>
<accession>A0A6P2C7J4</accession>
<feature type="domain" description="Phospholipid/glycerol acyltransferase" evidence="4">
    <location>
        <begin position="42"/>
        <end position="160"/>
    </location>
</feature>
<dbReference type="AlphaFoldDB" id="A0A6P2C7J4"/>
<keyword evidence="6" id="KW-1185">Reference proteome</keyword>